<dbReference type="Pfam" id="PF00002">
    <property type="entry name" value="7tm_2"/>
    <property type="match status" value="1"/>
</dbReference>
<keyword evidence="11" id="KW-0325">Glycoprotein</keyword>
<keyword evidence="12" id="KW-0807">Transducer</keyword>
<organism evidence="17 18">
    <name type="scientific">Clavelina lepadiformis</name>
    <name type="common">Light-bulb sea squirt</name>
    <name type="synonym">Ascidia lepadiformis</name>
    <dbReference type="NCBI Taxonomy" id="159417"/>
    <lineage>
        <taxon>Eukaryota</taxon>
        <taxon>Metazoa</taxon>
        <taxon>Chordata</taxon>
        <taxon>Tunicata</taxon>
        <taxon>Ascidiacea</taxon>
        <taxon>Aplousobranchia</taxon>
        <taxon>Clavelinidae</taxon>
        <taxon>Clavelina</taxon>
    </lineage>
</organism>
<keyword evidence="5 14" id="KW-0732">Signal</keyword>
<dbReference type="Gene3D" id="4.10.1240.10">
    <property type="entry name" value="GPCR, family 2, extracellular hormone receptor domain"/>
    <property type="match status" value="1"/>
</dbReference>
<evidence type="ECO:0000256" key="1">
    <source>
        <dbReference type="ARBA" id="ARBA00004651"/>
    </source>
</evidence>
<feature type="transmembrane region" description="Helical" evidence="13">
    <location>
        <begin position="326"/>
        <end position="349"/>
    </location>
</feature>
<evidence type="ECO:0000256" key="14">
    <source>
        <dbReference type="SAM" id="SignalP"/>
    </source>
</evidence>
<dbReference type="Gene3D" id="1.20.1070.10">
    <property type="entry name" value="Rhodopsin 7-helix transmembrane proteins"/>
    <property type="match status" value="1"/>
</dbReference>
<sequence>MNVQTISVVLVFLAAQLMVSGISSTNLDKVCANYSQEPHDKEIEFLGEKQTSCIIIAKFCQNYTKVPGHCRYVNTHVTNMNPPDVCFSQTLGGDIAYTRCFKKLNGVHYNNSFNATRKCKSDGRWSRINFTACRPIPDSSDPAEDYVNTHLKIVVIITYVGRGLSLFTLIIAFLLFWRLRLFRLYYGMHTSSRCRSIRCWRNIIHWNLATSLILQNVIWLIHSFFTSYQTRKNNEVWFQVLCRVLAAISIYSQVATYCWMFVEGVYLHMMVVMAYTYDRFSIKLYMALGWGTPIPITVLWAVLKVVYEDKECWMQNPTDTWVEYFYQIPIFVLFAINALIMVNVVRILVTKLIKQNSLESAVTYSKAVKAAFFLFNLLGITYILFFLSPGDGAGEIAFFYVNAIFQSFQGFLVCLIYCLSNSEILNAVGRNWRKWRHNTRVPCFEKDLRVRRHSNQSISPTTHFHVTVKLDRHCDESGTERPEQLPSHQLHSIILHETVAPTLHPAENEW</sequence>
<dbReference type="PROSITE" id="PS00650">
    <property type="entry name" value="G_PROTEIN_RECEP_F2_2"/>
    <property type="match status" value="1"/>
</dbReference>
<keyword evidence="7" id="KW-0297">G-protein coupled receptor</keyword>
<dbReference type="PANTHER" id="PTHR45620">
    <property type="entry name" value="PDF RECEPTOR-LIKE PROTEIN-RELATED"/>
    <property type="match status" value="1"/>
</dbReference>
<evidence type="ECO:0000256" key="11">
    <source>
        <dbReference type="ARBA" id="ARBA00023180"/>
    </source>
</evidence>
<gene>
    <name evidence="17" type="ORF">CVLEPA_LOCUS19449</name>
</gene>
<dbReference type="Pfam" id="PF02793">
    <property type="entry name" value="HRM"/>
    <property type="match status" value="1"/>
</dbReference>
<dbReference type="SUPFAM" id="SSF111418">
    <property type="entry name" value="Hormone receptor domain"/>
    <property type="match status" value="1"/>
</dbReference>
<dbReference type="InterPro" id="IPR017983">
    <property type="entry name" value="GPCR_2_secretin-like_CS"/>
</dbReference>
<keyword evidence="6 13" id="KW-1133">Transmembrane helix</keyword>
<dbReference type="Proteomes" id="UP001642483">
    <property type="component" value="Unassembled WGS sequence"/>
</dbReference>
<dbReference type="EMBL" id="CAWYQH010000104">
    <property type="protein sequence ID" value="CAK8687377.1"/>
    <property type="molecule type" value="Genomic_DNA"/>
</dbReference>
<keyword evidence="18" id="KW-1185">Reference proteome</keyword>
<reference evidence="17 18" key="1">
    <citation type="submission" date="2024-02" db="EMBL/GenBank/DDBJ databases">
        <authorList>
            <person name="Daric V."/>
            <person name="Darras S."/>
        </authorList>
    </citation>
    <scope>NUCLEOTIDE SEQUENCE [LARGE SCALE GENOMIC DNA]</scope>
</reference>
<feature type="transmembrane region" description="Helical" evidence="13">
    <location>
        <begin position="282"/>
        <end position="306"/>
    </location>
</feature>
<feature type="signal peptide" evidence="14">
    <location>
        <begin position="1"/>
        <end position="21"/>
    </location>
</feature>
<evidence type="ECO:0000256" key="4">
    <source>
        <dbReference type="ARBA" id="ARBA00022692"/>
    </source>
</evidence>
<evidence type="ECO:0000256" key="8">
    <source>
        <dbReference type="ARBA" id="ARBA00023136"/>
    </source>
</evidence>
<keyword evidence="10" id="KW-0675">Receptor</keyword>
<dbReference type="InterPro" id="IPR036445">
    <property type="entry name" value="GPCR_2_extracell_dom_sf"/>
</dbReference>
<evidence type="ECO:0000313" key="18">
    <source>
        <dbReference type="Proteomes" id="UP001642483"/>
    </source>
</evidence>
<feature type="transmembrane region" description="Helical" evidence="13">
    <location>
        <begin position="159"/>
        <end position="182"/>
    </location>
</feature>
<keyword evidence="4 13" id="KW-0812">Transmembrane</keyword>
<keyword evidence="9" id="KW-1015">Disulfide bond</keyword>
<name>A0ABP0G6D8_CLALP</name>
<dbReference type="PROSITE" id="PS50261">
    <property type="entry name" value="G_PROTEIN_RECEP_F2_4"/>
    <property type="match status" value="1"/>
</dbReference>
<feature type="domain" description="G-protein coupled receptors family 2 profile 2" evidence="16">
    <location>
        <begin position="154"/>
        <end position="421"/>
    </location>
</feature>
<dbReference type="PRINTS" id="PR01279">
    <property type="entry name" value="CRFRECEPTOR"/>
</dbReference>
<feature type="chain" id="PRO_5046066322" evidence="14">
    <location>
        <begin position="22"/>
        <end position="510"/>
    </location>
</feature>
<evidence type="ECO:0000256" key="2">
    <source>
        <dbReference type="ARBA" id="ARBA00005314"/>
    </source>
</evidence>
<comment type="similarity">
    <text evidence="2">Belongs to the G-protein coupled receptor 2 family.</text>
</comment>
<feature type="transmembrane region" description="Helical" evidence="13">
    <location>
        <begin position="399"/>
        <end position="420"/>
    </location>
</feature>
<dbReference type="PRINTS" id="PR00249">
    <property type="entry name" value="GPCRSECRETIN"/>
</dbReference>
<dbReference type="InterPro" id="IPR050332">
    <property type="entry name" value="GPCR_2"/>
</dbReference>
<feature type="transmembrane region" description="Helical" evidence="13">
    <location>
        <begin position="237"/>
        <end position="262"/>
    </location>
</feature>
<accession>A0ABP0G6D8</accession>
<feature type="domain" description="G-protein coupled receptors family 2 profile 1" evidence="15">
    <location>
        <begin position="85"/>
        <end position="137"/>
    </location>
</feature>
<feature type="transmembrane region" description="Helical" evidence="13">
    <location>
        <begin position="203"/>
        <end position="225"/>
    </location>
</feature>
<keyword evidence="3" id="KW-1003">Cell membrane</keyword>
<keyword evidence="8 13" id="KW-0472">Membrane</keyword>
<dbReference type="SUPFAM" id="SSF81321">
    <property type="entry name" value="Family A G protein-coupled receptor-like"/>
    <property type="match status" value="1"/>
</dbReference>
<evidence type="ECO:0000256" key="9">
    <source>
        <dbReference type="ARBA" id="ARBA00023157"/>
    </source>
</evidence>
<evidence type="ECO:0000256" key="3">
    <source>
        <dbReference type="ARBA" id="ARBA00022475"/>
    </source>
</evidence>
<evidence type="ECO:0000313" key="17">
    <source>
        <dbReference type="EMBL" id="CAK8687377.1"/>
    </source>
</evidence>
<proteinExistence type="inferred from homology"/>
<evidence type="ECO:0000256" key="13">
    <source>
        <dbReference type="SAM" id="Phobius"/>
    </source>
</evidence>
<comment type="subcellular location">
    <subcellularLocation>
        <location evidence="1">Cell membrane</location>
        <topology evidence="1">Multi-pass membrane protein</topology>
    </subcellularLocation>
</comment>
<dbReference type="PROSITE" id="PS50227">
    <property type="entry name" value="G_PROTEIN_RECEP_F2_3"/>
    <property type="match status" value="1"/>
</dbReference>
<evidence type="ECO:0000256" key="6">
    <source>
        <dbReference type="ARBA" id="ARBA00022989"/>
    </source>
</evidence>
<dbReference type="PANTHER" id="PTHR45620:SF15">
    <property type="entry name" value="DIURETIC HORMONE 44 RECEPTOR 1-RELATED"/>
    <property type="match status" value="1"/>
</dbReference>
<comment type="caution">
    <text evidence="17">The sequence shown here is derived from an EMBL/GenBank/DDBJ whole genome shotgun (WGS) entry which is preliminary data.</text>
</comment>
<evidence type="ECO:0000259" key="16">
    <source>
        <dbReference type="PROSITE" id="PS50261"/>
    </source>
</evidence>
<feature type="transmembrane region" description="Helical" evidence="13">
    <location>
        <begin position="370"/>
        <end position="387"/>
    </location>
</feature>
<dbReference type="InterPro" id="IPR000832">
    <property type="entry name" value="GPCR_2_secretin-like"/>
</dbReference>
<evidence type="ECO:0000259" key="15">
    <source>
        <dbReference type="PROSITE" id="PS50227"/>
    </source>
</evidence>
<evidence type="ECO:0000256" key="10">
    <source>
        <dbReference type="ARBA" id="ARBA00023170"/>
    </source>
</evidence>
<evidence type="ECO:0000256" key="12">
    <source>
        <dbReference type="ARBA" id="ARBA00023224"/>
    </source>
</evidence>
<dbReference type="InterPro" id="IPR001879">
    <property type="entry name" value="GPCR_2_extracellular_dom"/>
</dbReference>
<dbReference type="InterPro" id="IPR003051">
    <property type="entry name" value="GPCR_2_CRF_rcpt"/>
</dbReference>
<evidence type="ECO:0000256" key="5">
    <source>
        <dbReference type="ARBA" id="ARBA00022729"/>
    </source>
</evidence>
<evidence type="ECO:0000256" key="7">
    <source>
        <dbReference type="ARBA" id="ARBA00023040"/>
    </source>
</evidence>
<dbReference type="InterPro" id="IPR017981">
    <property type="entry name" value="GPCR_2-like_7TM"/>
</dbReference>
<protein>
    <submittedName>
        <fullName evidence="17">Uncharacterized protein</fullName>
    </submittedName>
</protein>